<dbReference type="EMBL" id="CM055092">
    <property type="protein sequence ID" value="KAJ7570488.1"/>
    <property type="molecule type" value="Genomic_DNA"/>
</dbReference>
<protein>
    <submittedName>
        <fullName evidence="1">Uncharacterized protein</fullName>
    </submittedName>
</protein>
<name>A0ACC2EVM4_DIPCM</name>
<comment type="caution">
    <text evidence="1">The sequence shown here is derived from an EMBL/GenBank/DDBJ whole genome shotgun (WGS) entry which is preliminary data.</text>
</comment>
<reference evidence="2" key="1">
    <citation type="journal article" date="2024" name="Proc. Natl. Acad. Sci. U.S.A.">
        <title>Extraordinary preservation of gene collinearity over three hundred million years revealed in homosporous lycophytes.</title>
        <authorList>
            <person name="Li C."/>
            <person name="Wickell D."/>
            <person name="Kuo L.Y."/>
            <person name="Chen X."/>
            <person name="Nie B."/>
            <person name="Liao X."/>
            <person name="Peng D."/>
            <person name="Ji J."/>
            <person name="Jenkins J."/>
            <person name="Williams M."/>
            <person name="Shu S."/>
            <person name="Plott C."/>
            <person name="Barry K."/>
            <person name="Rajasekar S."/>
            <person name="Grimwood J."/>
            <person name="Han X."/>
            <person name="Sun S."/>
            <person name="Hou Z."/>
            <person name="He W."/>
            <person name="Dai G."/>
            <person name="Sun C."/>
            <person name="Schmutz J."/>
            <person name="Leebens-Mack J.H."/>
            <person name="Li F.W."/>
            <person name="Wang L."/>
        </authorList>
    </citation>
    <scope>NUCLEOTIDE SEQUENCE [LARGE SCALE GENOMIC DNA]</scope>
    <source>
        <strain evidence="2">cv. PW_Plant_1</strain>
    </source>
</reference>
<evidence type="ECO:0000313" key="2">
    <source>
        <dbReference type="Proteomes" id="UP001162992"/>
    </source>
</evidence>
<proteinExistence type="predicted"/>
<organism evidence="1 2">
    <name type="scientific">Diphasiastrum complanatum</name>
    <name type="common">Issler's clubmoss</name>
    <name type="synonym">Lycopodium complanatum</name>
    <dbReference type="NCBI Taxonomy" id="34168"/>
    <lineage>
        <taxon>Eukaryota</taxon>
        <taxon>Viridiplantae</taxon>
        <taxon>Streptophyta</taxon>
        <taxon>Embryophyta</taxon>
        <taxon>Tracheophyta</taxon>
        <taxon>Lycopodiopsida</taxon>
        <taxon>Lycopodiales</taxon>
        <taxon>Lycopodiaceae</taxon>
        <taxon>Lycopodioideae</taxon>
        <taxon>Diphasiastrum</taxon>
    </lineage>
</organism>
<keyword evidence="2" id="KW-1185">Reference proteome</keyword>
<evidence type="ECO:0000313" key="1">
    <source>
        <dbReference type="EMBL" id="KAJ7570488.1"/>
    </source>
</evidence>
<dbReference type="Proteomes" id="UP001162992">
    <property type="component" value="Chromosome 1"/>
</dbReference>
<gene>
    <name evidence="1" type="ORF">O6H91_01G122000</name>
</gene>
<sequence length="324" mass="35424">MSLLPISVAAAAAPTYLTSLQLPSSSQPTSASFSTCAPRPYITIRLHRSARVYSSQEVAQVASDLFDQAQEKILSKLKENSELRQIIAKKLVGIIEELEHSSKGAAELQDGAVLPPSERIKQGFLQFKINNFLKKPDLWSKLAEGQSPKFMVIACSDSRVCPTEVLGFQPGEAFVVRNVANLVPTWEKSGYPGTSAALEYAVLYLKVENILVIGHSRCGGIKALMSQQDGAAPWSNFIESWIEIGQPARAHVKAANASADLDQLCSHCEKESVNLSLTNLLTFPWVKEAVSSQKLALHGGYFNFVEGSFEYWTLDAKTSDVAKF</sequence>
<accession>A0ACC2EVM4</accession>